<comment type="caution">
    <text evidence="3">The sequence shown here is derived from an EMBL/GenBank/DDBJ whole genome shotgun (WGS) entry which is preliminary data.</text>
</comment>
<reference evidence="3" key="1">
    <citation type="submission" date="2023-03" db="EMBL/GenBank/DDBJ databases">
        <title>Massive genome expansion in bonnet fungi (Mycena s.s.) driven by repeated elements and novel gene families across ecological guilds.</title>
        <authorList>
            <consortium name="Lawrence Berkeley National Laboratory"/>
            <person name="Harder C.B."/>
            <person name="Miyauchi S."/>
            <person name="Viragh M."/>
            <person name="Kuo A."/>
            <person name="Thoen E."/>
            <person name="Andreopoulos B."/>
            <person name="Lu D."/>
            <person name="Skrede I."/>
            <person name="Drula E."/>
            <person name="Henrissat B."/>
            <person name="Morin E."/>
            <person name="Kohler A."/>
            <person name="Barry K."/>
            <person name="LaButti K."/>
            <person name="Morin E."/>
            <person name="Salamov A."/>
            <person name="Lipzen A."/>
            <person name="Mereny Z."/>
            <person name="Hegedus B."/>
            <person name="Baldrian P."/>
            <person name="Stursova M."/>
            <person name="Weitz H."/>
            <person name="Taylor A."/>
            <person name="Grigoriev I.V."/>
            <person name="Nagy L.G."/>
            <person name="Martin F."/>
            <person name="Kauserud H."/>
        </authorList>
    </citation>
    <scope>NUCLEOTIDE SEQUENCE</scope>
    <source>
        <strain evidence="3">CBHHK002</strain>
    </source>
</reference>
<gene>
    <name evidence="3" type="ORF">DFH08DRAFT_821584</name>
</gene>
<accession>A0AAD7ECZ8</accession>
<feature type="chain" id="PRO_5042214262" evidence="2">
    <location>
        <begin position="22"/>
        <end position="306"/>
    </location>
</feature>
<feature type="region of interest" description="Disordered" evidence="1">
    <location>
        <begin position="280"/>
        <end position="306"/>
    </location>
</feature>
<keyword evidence="4" id="KW-1185">Reference proteome</keyword>
<protein>
    <submittedName>
        <fullName evidence="3">Uncharacterized protein</fullName>
    </submittedName>
</protein>
<feature type="compositionally biased region" description="Basic and acidic residues" evidence="1">
    <location>
        <begin position="283"/>
        <end position="292"/>
    </location>
</feature>
<keyword evidence="2" id="KW-0732">Signal</keyword>
<feature type="signal peptide" evidence="2">
    <location>
        <begin position="1"/>
        <end position="21"/>
    </location>
</feature>
<dbReference type="AlphaFoldDB" id="A0AAD7ECZ8"/>
<evidence type="ECO:0000256" key="1">
    <source>
        <dbReference type="SAM" id="MobiDB-lite"/>
    </source>
</evidence>
<sequence length="306" mass="34034">MFSKLRNIILVAAAVVTPVFGTPTCDTTGPTFSCQSVINTFCAEAAASPPVCLPPSLHGVRNHTQCLPVASRFWWEAAKVAATPCPVAPVLEDIHTFPPLTHDTGSFTAKNTALSPLVPVPRWVKPDFPGFHFHHETQHRAVLNRREFPGRSVRIGPHHVMLYYFWEFKRIPRSAWKVAIHRNTKVQLENEAKTVNNGDSPTKLSDVAASSYLRFSLALLRLALGGCCDPLQCIPNTTQDPTIGLNTNISQESEMSRRQPEFVEGSTCLTHPNRVQSDFVRGAQDDNSERQKGWRNKFSRAWPEAG</sequence>
<dbReference type="Proteomes" id="UP001218218">
    <property type="component" value="Unassembled WGS sequence"/>
</dbReference>
<evidence type="ECO:0000256" key="2">
    <source>
        <dbReference type="SAM" id="SignalP"/>
    </source>
</evidence>
<evidence type="ECO:0000313" key="3">
    <source>
        <dbReference type="EMBL" id="KAJ7314226.1"/>
    </source>
</evidence>
<proteinExistence type="predicted"/>
<name>A0AAD7ECZ8_9AGAR</name>
<evidence type="ECO:0000313" key="4">
    <source>
        <dbReference type="Proteomes" id="UP001218218"/>
    </source>
</evidence>
<organism evidence="3 4">
    <name type="scientific">Mycena albidolilacea</name>
    <dbReference type="NCBI Taxonomy" id="1033008"/>
    <lineage>
        <taxon>Eukaryota</taxon>
        <taxon>Fungi</taxon>
        <taxon>Dikarya</taxon>
        <taxon>Basidiomycota</taxon>
        <taxon>Agaricomycotina</taxon>
        <taxon>Agaricomycetes</taxon>
        <taxon>Agaricomycetidae</taxon>
        <taxon>Agaricales</taxon>
        <taxon>Marasmiineae</taxon>
        <taxon>Mycenaceae</taxon>
        <taxon>Mycena</taxon>
    </lineage>
</organism>
<dbReference type="EMBL" id="JARIHO010000068">
    <property type="protein sequence ID" value="KAJ7314226.1"/>
    <property type="molecule type" value="Genomic_DNA"/>
</dbReference>